<accession>A0A0D2VBB9</accession>
<proteinExistence type="predicted"/>
<dbReference type="PANTHER" id="PTHR31286:SF99">
    <property type="entry name" value="DUF4283 DOMAIN-CONTAINING PROTEIN"/>
    <property type="match status" value="1"/>
</dbReference>
<organism evidence="1 2">
    <name type="scientific">Gossypium raimondii</name>
    <name type="common">Peruvian cotton</name>
    <name type="synonym">Gossypium klotzschianum subsp. raimondii</name>
    <dbReference type="NCBI Taxonomy" id="29730"/>
    <lineage>
        <taxon>Eukaryota</taxon>
        <taxon>Viridiplantae</taxon>
        <taxon>Streptophyta</taxon>
        <taxon>Embryophyta</taxon>
        <taxon>Tracheophyta</taxon>
        <taxon>Spermatophyta</taxon>
        <taxon>Magnoliopsida</taxon>
        <taxon>eudicotyledons</taxon>
        <taxon>Gunneridae</taxon>
        <taxon>Pentapetalae</taxon>
        <taxon>rosids</taxon>
        <taxon>malvids</taxon>
        <taxon>Malvales</taxon>
        <taxon>Malvaceae</taxon>
        <taxon>Malvoideae</taxon>
        <taxon>Gossypium</taxon>
    </lineage>
</organism>
<evidence type="ECO:0008006" key="3">
    <source>
        <dbReference type="Google" id="ProtNLM"/>
    </source>
</evidence>
<name>A0A0D2VBB9_GOSRA</name>
<evidence type="ECO:0000313" key="1">
    <source>
        <dbReference type="EMBL" id="KJB66945.1"/>
    </source>
</evidence>
<dbReference type="STRING" id="29730.A0A0D2VBB9"/>
<dbReference type="Gramene" id="KJB66945">
    <property type="protein sequence ID" value="KJB66945"/>
    <property type="gene ID" value="B456_010G167300"/>
</dbReference>
<sequence length="98" mass="11063">MKRVLVGMAISSMIGPVFRIDARTDTTVRGRFARLVISVNLKKPLISKIRVNYRIQRVKHECLPNVFFSCELYGHSSTLCFRGKPDTMLDVAVAYDSG</sequence>
<dbReference type="PANTHER" id="PTHR31286">
    <property type="entry name" value="GLYCINE-RICH CELL WALL STRUCTURAL PROTEIN 1.8-LIKE"/>
    <property type="match status" value="1"/>
</dbReference>
<gene>
    <name evidence="1" type="ORF">B456_010G167300</name>
</gene>
<keyword evidence="2" id="KW-1185">Reference proteome</keyword>
<dbReference type="AlphaFoldDB" id="A0A0D2VBB9"/>
<dbReference type="OMA" id="KHECLPN"/>
<reference evidence="1 2" key="1">
    <citation type="journal article" date="2012" name="Nature">
        <title>Repeated polyploidization of Gossypium genomes and the evolution of spinnable cotton fibres.</title>
        <authorList>
            <person name="Paterson A.H."/>
            <person name="Wendel J.F."/>
            <person name="Gundlach H."/>
            <person name="Guo H."/>
            <person name="Jenkins J."/>
            <person name="Jin D."/>
            <person name="Llewellyn D."/>
            <person name="Showmaker K.C."/>
            <person name="Shu S."/>
            <person name="Udall J."/>
            <person name="Yoo M.J."/>
            <person name="Byers R."/>
            <person name="Chen W."/>
            <person name="Doron-Faigenboim A."/>
            <person name="Duke M.V."/>
            <person name="Gong L."/>
            <person name="Grimwood J."/>
            <person name="Grover C."/>
            <person name="Grupp K."/>
            <person name="Hu G."/>
            <person name="Lee T.H."/>
            <person name="Li J."/>
            <person name="Lin L."/>
            <person name="Liu T."/>
            <person name="Marler B.S."/>
            <person name="Page J.T."/>
            <person name="Roberts A.W."/>
            <person name="Romanel E."/>
            <person name="Sanders W.S."/>
            <person name="Szadkowski E."/>
            <person name="Tan X."/>
            <person name="Tang H."/>
            <person name="Xu C."/>
            <person name="Wang J."/>
            <person name="Wang Z."/>
            <person name="Zhang D."/>
            <person name="Zhang L."/>
            <person name="Ashrafi H."/>
            <person name="Bedon F."/>
            <person name="Bowers J.E."/>
            <person name="Brubaker C.L."/>
            <person name="Chee P.W."/>
            <person name="Das S."/>
            <person name="Gingle A.R."/>
            <person name="Haigler C.H."/>
            <person name="Harker D."/>
            <person name="Hoffmann L.V."/>
            <person name="Hovav R."/>
            <person name="Jones D.C."/>
            <person name="Lemke C."/>
            <person name="Mansoor S."/>
            <person name="ur Rahman M."/>
            <person name="Rainville L.N."/>
            <person name="Rambani A."/>
            <person name="Reddy U.K."/>
            <person name="Rong J.K."/>
            <person name="Saranga Y."/>
            <person name="Scheffler B.E."/>
            <person name="Scheffler J.A."/>
            <person name="Stelly D.M."/>
            <person name="Triplett B.A."/>
            <person name="Van Deynze A."/>
            <person name="Vaslin M.F."/>
            <person name="Waghmare V.N."/>
            <person name="Walford S.A."/>
            <person name="Wright R.J."/>
            <person name="Zaki E.A."/>
            <person name="Zhang T."/>
            <person name="Dennis E.S."/>
            <person name="Mayer K.F."/>
            <person name="Peterson D.G."/>
            <person name="Rokhsar D.S."/>
            <person name="Wang X."/>
            <person name="Schmutz J."/>
        </authorList>
    </citation>
    <scope>NUCLEOTIDE SEQUENCE [LARGE SCALE GENOMIC DNA]</scope>
</reference>
<dbReference type="EMBL" id="CM001749">
    <property type="protein sequence ID" value="KJB66945.1"/>
    <property type="molecule type" value="Genomic_DNA"/>
</dbReference>
<dbReference type="InterPro" id="IPR040256">
    <property type="entry name" value="At4g02000-like"/>
</dbReference>
<dbReference type="Proteomes" id="UP000032304">
    <property type="component" value="Chromosome 10"/>
</dbReference>
<evidence type="ECO:0000313" key="2">
    <source>
        <dbReference type="Proteomes" id="UP000032304"/>
    </source>
</evidence>
<protein>
    <recommendedName>
        <fullName evidence="3">DUF4283 domain-containing protein</fullName>
    </recommendedName>
</protein>